<dbReference type="CDD" id="cd07012">
    <property type="entry name" value="PBP2_Bug_TTT"/>
    <property type="match status" value="1"/>
</dbReference>
<comment type="similarity">
    <text evidence="1">Belongs to the UPF0065 (bug) family.</text>
</comment>
<dbReference type="PANTHER" id="PTHR42928:SF5">
    <property type="entry name" value="BLR1237 PROTEIN"/>
    <property type="match status" value="1"/>
</dbReference>
<keyword evidence="3" id="KW-1185">Reference proteome</keyword>
<dbReference type="AlphaFoldDB" id="A0A975U8H4"/>
<accession>A0A975U8H4</accession>
<proteinExistence type="inferred from homology"/>
<evidence type="ECO:0000256" key="1">
    <source>
        <dbReference type="ARBA" id="ARBA00006987"/>
    </source>
</evidence>
<dbReference type="InterPro" id="IPR005064">
    <property type="entry name" value="BUG"/>
</dbReference>
<sequence length="339" mass="36470">MIIVHKTTYKKKEGNSMSIKSILGKVAVAAVVASVSLGAIAEDKWPNGPVTIYMHTKAGGSSDIFIRTLTKSLEPQIGENIIVVNSPGGGGASQMARVRSAKPDGQTLGINTLSHFTGMVDNLKGTFALDDFSWIATTQEDQNLMYVRVDSDLNDLKDLEQAAKKRTINVGGFGPVGSTQYISMSMYAEAAGVELNWVAFNSTPDIVAALLGGHIDVGMSSLGGAKSFFDAGRIKGLGVHGMQPLDGYESIKTFSDQGYNVENSWVQLRGVFGPKGIPEETQQQIADAFHKAMLDEDYQSYARNSGVIDSWLGPVDYYKAAKQISELAEYNLKKAGVIE</sequence>
<dbReference type="Proteomes" id="UP000694232">
    <property type="component" value="Chromosome 1"/>
</dbReference>
<dbReference type="RefSeq" id="WP_218562371.1">
    <property type="nucleotide sequence ID" value="NZ_CP076643.1"/>
</dbReference>
<gene>
    <name evidence="2" type="ORF">KNV97_16490</name>
</gene>
<dbReference type="EMBL" id="CP076643">
    <property type="protein sequence ID" value="QXO17033.1"/>
    <property type="molecule type" value="Genomic_DNA"/>
</dbReference>
<dbReference type="PANTHER" id="PTHR42928">
    <property type="entry name" value="TRICARBOXYLATE-BINDING PROTEIN"/>
    <property type="match status" value="1"/>
</dbReference>
<reference evidence="2" key="1">
    <citation type="submission" date="2021-06" db="EMBL/GenBank/DDBJ databases">
        <title>Vibrio nov. sp., novel gut bacterium isolated from Yellow Sea oyster.</title>
        <authorList>
            <person name="Muhammad N."/>
            <person name="Nguyen T.H."/>
            <person name="Lee Y.-J."/>
            <person name="Ko J."/>
            <person name="Kim S.-G."/>
        </authorList>
    </citation>
    <scope>NUCLEOTIDE SEQUENCE</scope>
    <source>
        <strain evidence="2">OG9-811</strain>
    </source>
</reference>
<evidence type="ECO:0000313" key="3">
    <source>
        <dbReference type="Proteomes" id="UP000694232"/>
    </source>
</evidence>
<dbReference type="KEGG" id="vos:KNV97_16490"/>
<dbReference type="Pfam" id="PF03401">
    <property type="entry name" value="TctC"/>
    <property type="match status" value="1"/>
</dbReference>
<dbReference type="PIRSF" id="PIRSF017082">
    <property type="entry name" value="YflP"/>
    <property type="match status" value="1"/>
</dbReference>
<name>A0A975U8H4_9VIBR</name>
<organism evidence="2 3">
    <name type="scientific">Vibrio ostreae</name>
    <dbReference type="NCBI Taxonomy" id="2841925"/>
    <lineage>
        <taxon>Bacteria</taxon>
        <taxon>Pseudomonadati</taxon>
        <taxon>Pseudomonadota</taxon>
        <taxon>Gammaproteobacteria</taxon>
        <taxon>Vibrionales</taxon>
        <taxon>Vibrionaceae</taxon>
        <taxon>Vibrio</taxon>
    </lineage>
</organism>
<evidence type="ECO:0000313" key="2">
    <source>
        <dbReference type="EMBL" id="QXO17033.1"/>
    </source>
</evidence>
<protein>
    <submittedName>
        <fullName evidence="2">Tripartite tricarboxylate transporter substrate binding protein</fullName>
    </submittedName>
</protein>